<gene>
    <name evidence="2" type="ORF">GCM10011574_60800</name>
</gene>
<feature type="region of interest" description="Disordered" evidence="1">
    <location>
        <begin position="1"/>
        <end position="21"/>
    </location>
</feature>
<dbReference type="EMBL" id="BMMN01000015">
    <property type="protein sequence ID" value="GGO27408.1"/>
    <property type="molecule type" value="Genomic_DNA"/>
</dbReference>
<sequence length="501" mass="55854">MPKTTRTPLREKARSEGARVDGLRDPDVETFVGAMGTRMRADAETVGVGLRTLEIQVRLHLPRLSRPAVAGWSPDKVYEEIRLQAVVRAAQVRQSAEDAAHQAHASVLLNVNKAHRDLSLSFGDGYRTRLRFAEVRPSIGHLVQSRLHYLHSERADTVLQFGLFLPGATMPITYAAFSRCDRQYVMDALTGHGLDVNPDRIMVLTRMHGLAGIPANLMSLTIARAVREIRAVNAGDYVITAYNPMLGFGGTSFLASGFRPIALSPVAYRYDDKGLFQTRRIAGASVPQLLDTPDNVLMVLGATSAAKRSVAGIESLIRVPRRTHSGGGHVRPVPADFTSPQWTERLLGYRRLLESCWSDRTVHPRYQEPPVAAGDPRGQCGVTSVWLARRLRADLLLEPVYCYGRLRVGRDDAEDVSHHCWVEIGPADDPRRFVIDLTGDQSDAVREPIILGEHRALADRGLRYETAASLRLDELPKDRVWPRFLALDDRLRDLEEPRRQP</sequence>
<dbReference type="AlphaFoldDB" id="A0A8H9H9G7"/>
<evidence type="ECO:0000313" key="2">
    <source>
        <dbReference type="EMBL" id="GGO27408.1"/>
    </source>
</evidence>
<reference evidence="2" key="2">
    <citation type="submission" date="2020-09" db="EMBL/GenBank/DDBJ databases">
        <authorList>
            <person name="Sun Q."/>
            <person name="Zhou Y."/>
        </authorList>
    </citation>
    <scope>NUCLEOTIDE SEQUENCE</scope>
    <source>
        <strain evidence="2">CGMCC 4.7138</strain>
    </source>
</reference>
<accession>A0A8H9H9G7</accession>
<evidence type="ECO:0000256" key="1">
    <source>
        <dbReference type="SAM" id="MobiDB-lite"/>
    </source>
</evidence>
<feature type="compositionally biased region" description="Basic and acidic residues" evidence="1">
    <location>
        <begin position="8"/>
        <end position="21"/>
    </location>
</feature>
<organism evidence="2 3">
    <name type="scientific">Microbispora bryophytorum</name>
    <dbReference type="NCBI Taxonomy" id="1460882"/>
    <lineage>
        <taxon>Bacteria</taxon>
        <taxon>Bacillati</taxon>
        <taxon>Actinomycetota</taxon>
        <taxon>Actinomycetes</taxon>
        <taxon>Streptosporangiales</taxon>
        <taxon>Streptosporangiaceae</taxon>
        <taxon>Microbispora</taxon>
    </lineage>
</organism>
<keyword evidence="3" id="KW-1185">Reference proteome</keyword>
<proteinExistence type="predicted"/>
<dbReference type="Proteomes" id="UP000653480">
    <property type="component" value="Unassembled WGS sequence"/>
</dbReference>
<reference evidence="2" key="1">
    <citation type="journal article" date="2014" name="Int. J. Syst. Evol. Microbiol.">
        <title>Complete genome sequence of Corynebacterium casei LMG S-19264T (=DSM 44701T), isolated from a smear-ripened cheese.</title>
        <authorList>
            <consortium name="US DOE Joint Genome Institute (JGI-PGF)"/>
            <person name="Walter F."/>
            <person name="Albersmeier A."/>
            <person name="Kalinowski J."/>
            <person name="Ruckert C."/>
        </authorList>
    </citation>
    <scope>NUCLEOTIDE SEQUENCE</scope>
    <source>
        <strain evidence="2">CGMCC 4.7138</strain>
    </source>
</reference>
<protein>
    <submittedName>
        <fullName evidence="2">Uncharacterized protein</fullName>
    </submittedName>
</protein>
<evidence type="ECO:0000313" key="3">
    <source>
        <dbReference type="Proteomes" id="UP000653480"/>
    </source>
</evidence>
<comment type="caution">
    <text evidence="2">The sequence shown here is derived from an EMBL/GenBank/DDBJ whole genome shotgun (WGS) entry which is preliminary data.</text>
</comment>
<name>A0A8H9H9G7_9ACTN</name>